<reference evidence="1" key="1">
    <citation type="submission" date="2023-04" db="EMBL/GenBank/DDBJ databases">
        <title>Draft Genome sequencing of Naganishia species isolated from polar environments using Oxford Nanopore Technology.</title>
        <authorList>
            <person name="Leo P."/>
            <person name="Venkateswaran K."/>
        </authorList>
    </citation>
    <scope>NUCLEOTIDE SEQUENCE</scope>
    <source>
        <strain evidence="1">MNA-CCFEE 5262</strain>
    </source>
</reference>
<keyword evidence="2" id="KW-1185">Reference proteome</keyword>
<evidence type="ECO:0000313" key="2">
    <source>
        <dbReference type="Proteomes" id="UP001230649"/>
    </source>
</evidence>
<accession>A0ACC2UYL5</accession>
<proteinExistence type="predicted"/>
<organism evidence="1 2">
    <name type="scientific">Naganishia adeliensis</name>
    <dbReference type="NCBI Taxonomy" id="92952"/>
    <lineage>
        <taxon>Eukaryota</taxon>
        <taxon>Fungi</taxon>
        <taxon>Dikarya</taxon>
        <taxon>Basidiomycota</taxon>
        <taxon>Agaricomycotina</taxon>
        <taxon>Tremellomycetes</taxon>
        <taxon>Filobasidiales</taxon>
        <taxon>Filobasidiaceae</taxon>
        <taxon>Naganishia</taxon>
    </lineage>
</organism>
<gene>
    <name evidence="1" type="ORF">QFC20_007570</name>
</gene>
<evidence type="ECO:0000313" key="1">
    <source>
        <dbReference type="EMBL" id="KAJ9091711.1"/>
    </source>
</evidence>
<dbReference type="EMBL" id="JASBWS010000193">
    <property type="protein sequence ID" value="KAJ9091711.1"/>
    <property type="molecule type" value="Genomic_DNA"/>
</dbReference>
<protein>
    <submittedName>
        <fullName evidence="1">Uncharacterized protein</fullName>
    </submittedName>
</protein>
<dbReference type="Proteomes" id="UP001230649">
    <property type="component" value="Unassembled WGS sequence"/>
</dbReference>
<sequence length="562" mass="62699">MSTYTKAQPSSIPRATRAAPLAAIGPRPTKASLLRASQVTQDLTGGHPAEKRKAAVIQQRSDLNKTGIPVRGRMERKGTAVSGGKKVEGAVGGFAEKKVGAGVGGNKGKTMKGVAAPMVDEVVSFYEAWVKKADSALQPEKKVGSADKIEEVKEFKTTAGEKAPWRLKKGEKQQFYEGEPDWEYLKALQQYNGENEPRFNENAKVWLEQMEDPNETGYLRMMEDRFKGYRFDAEVEDLQAKIAWEVTEATMILYIDNVIAEEKVEEEKGDHSNWSIYIFGGNPLLSDEPMPFQLEGDQVFDDIMAESIAQQEDLEEIRRIETEDQQRINEQMAVSAALAFEIELTRYKAEVEESDEQLTSDVSTCNIFLYGPNPSLLDEPMPFSLPAPHPDTTFELGDLSVLPAHDMSLLMDETEPHLRDVLANIPEWWVPEPEPQDFANMAMDLMALANQGITASDTDMDICGRLQRGLTGFLSSKEEEFFAAPVPMRFEREFEVSYKNEAMITDEEYPGDVSILEALGADDTLLPIDTDPIIQRRLREPNLLAELALVTGPGFLCAALRD</sequence>
<comment type="caution">
    <text evidence="1">The sequence shown here is derived from an EMBL/GenBank/DDBJ whole genome shotgun (WGS) entry which is preliminary data.</text>
</comment>
<name>A0ACC2UYL5_9TREE</name>